<dbReference type="Proteomes" id="UP000193801">
    <property type="component" value="Unassembled WGS sequence"/>
</dbReference>
<dbReference type="Pfam" id="PF08837">
    <property type="entry name" value="DUF1810"/>
    <property type="match status" value="1"/>
</dbReference>
<dbReference type="OrthoDB" id="9801870at2"/>
<reference evidence="2" key="3">
    <citation type="submission" date="2016-01" db="EMBL/GenBank/DDBJ databases">
        <authorList>
            <person name="Oliw E.H."/>
        </authorList>
    </citation>
    <scope>NUCLEOTIDE SEQUENCE</scope>
    <source>
        <strain evidence="2">IEC33</strain>
    </source>
</reference>
<dbReference type="STRING" id="767916.AWB91_18830"/>
<dbReference type="Proteomes" id="UP000193285">
    <property type="component" value="Unassembled WGS sequence"/>
</dbReference>
<keyword evidence="4" id="KW-1185">Reference proteome</keyword>
<name>A0A1X2AHI6_9MYCO</name>
<dbReference type="EMBL" id="LQPN01000030">
    <property type="protein sequence ID" value="ORW50864.1"/>
    <property type="molecule type" value="Genomic_DNA"/>
</dbReference>
<dbReference type="AlphaFoldDB" id="A0A1X2AHI6"/>
<dbReference type="EMBL" id="LQPK01000017">
    <property type="protein sequence ID" value="ORW30354.1"/>
    <property type="molecule type" value="Genomic_DNA"/>
</dbReference>
<dbReference type="InterPro" id="IPR036287">
    <property type="entry name" value="Rv1873-like_sf"/>
</dbReference>
<accession>A0A1X2AHI6</accession>
<organism evidence="2 3">
    <name type="scientific">Mycobacterium paraense</name>
    <dbReference type="NCBI Taxonomy" id="767916"/>
    <lineage>
        <taxon>Bacteria</taxon>
        <taxon>Bacillati</taxon>
        <taxon>Actinomycetota</taxon>
        <taxon>Actinomycetes</taxon>
        <taxon>Mycobacteriales</taxon>
        <taxon>Mycobacteriaceae</taxon>
        <taxon>Mycobacterium</taxon>
        <taxon>Mycobacterium simiae complex</taxon>
    </lineage>
</organism>
<reference evidence="1" key="2">
    <citation type="submission" date="2016-01" db="EMBL/GenBank/DDBJ databases">
        <authorList>
            <person name="Ana R.F.D.C."/>
            <person name="Tarcisio F."/>
            <person name="Maria L.L."/>
            <person name="Monica P."/>
            <person name="Wana L.O.D.C."/>
            <person name="Elisabetta G."/>
            <person name="Jeann R.D.C.B."/>
            <person name="Veronica D.S."/>
            <person name="Karla V.B.L."/>
            <person name="Roberto B."/>
            <person name="Antonella G."/>
            <person name="Anna F."/>
            <person name="Alessandro M."/>
            <person name="Pamela F."/>
            <person name="Francesca D.L."/>
            <person name="Giulia F.S."/>
            <person name="Sara T."/>
            <person name="Fabio R."/>
            <person name="Olivier J."/>
            <person name="Nicola S."/>
            <person name="Enrico T."/>
        </authorList>
    </citation>
    <scope>NUCLEOTIDE SEQUENCE</scope>
    <source>
        <strain evidence="1">FI-07156</strain>
    </source>
</reference>
<sequence length="143" mass="16121">MASDPFDLKRFVDAQAPVYRDVVEELRAGRKRSHWMWFVFPQLRGLGSSPAAVHYGISSLEEARAYLAHEVLGPRLRECTRLVNDVDGRSAADIFGSPDDLKLRSSMTLFARAADDNEDFLALLDKYYGGRQDQLTLQRLTGS</sequence>
<evidence type="ECO:0000313" key="1">
    <source>
        <dbReference type="EMBL" id="ORW30354.1"/>
    </source>
</evidence>
<evidence type="ECO:0000313" key="4">
    <source>
        <dbReference type="Proteomes" id="UP000193801"/>
    </source>
</evidence>
<protein>
    <submittedName>
        <fullName evidence="2">Calpastatin</fullName>
    </submittedName>
</protein>
<dbReference type="RefSeq" id="WP_085100552.1">
    <property type="nucleotide sequence ID" value="NZ_LQPK01000017.1"/>
</dbReference>
<comment type="caution">
    <text evidence="2">The sequence shown here is derived from an EMBL/GenBank/DDBJ whole genome shotgun (WGS) entry which is preliminary data.</text>
</comment>
<dbReference type="PIRSF" id="PIRSF008546">
    <property type="entry name" value="UCP008546"/>
    <property type="match status" value="1"/>
</dbReference>
<dbReference type="Gene3D" id="1.25.40.380">
    <property type="entry name" value="Protein of unknown function DUF1810"/>
    <property type="match status" value="1"/>
</dbReference>
<evidence type="ECO:0000313" key="3">
    <source>
        <dbReference type="Proteomes" id="UP000193285"/>
    </source>
</evidence>
<gene>
    <name evidence="2" type="ORF">AWB90_06335</name>
    <name evidence="1" type="ORF">AWB91_18830</name>
</gene>
<dbReference type="InterPro" id="IPR014937">
    <property type="entry name" value="DUF1810"/>
</dbReference>
<reference evidence="3 4" key="1">
    <citation type="journal article" date="2015" name="Emerg. Microbes Infect.">
        <title>Characterization of 17 strains belonging to the Mycobacterium simiae complex and description of Mycobacterium paraense sp. nov.</title>
        <authorList>
            <person name="Fusco da Costa A.R."/>
            <person name="Fedrizzi T."/>
            <person name="Lopes M.L."/>
            <person name="Pecorari M."/>
            <person name="Oliveira da Costa W.L."/>
            <person name="Giacobazzi E."/>
            <person name="da Costa Bahia J.R."/>
            <person name="De Sanctis V."/>
            <person name="Batista Lima K.V."/>
            <person name="Bertorelli R."/>
            <person name="Grottola A."/>
            <person name="Fabio A."/>
            <person name="Mariottini A."/>
            <person name="Ferretti P."/>
            <person name="Di Leva F."/>
            <person name="Fregni Serpini G."/>
            <person name="Tagliazucchi S."/>
            <person name="Rumpianesi F."/>
            <person name="Jousson O."/>
            <person name="Segata N."/>
            <person name="Tortoli E."/>
        </authorList>
    </citation>
    <scope>NUCLEOTIDE SEQUENCE [LARGE SCALE GENOMIC DNA]</scope>
    <source>
        <strain evidence="1 4">FI-07156</strain>
        <strain evidence="2 3">IEC33</strain>
    </source>
</reference>
<evidence type="ECO:0000313" key="2">
    <source>
        <dbReference type="EMBL" id="ORW50864.1"/>
    </source>
</evidence>
<proteinExistence type="predicted"/>
<dbReference type="SUPFAM" id="SSF140736">
    <property type="entry name" value="Rv1873-like"/>
    <property type="match status" value="1"/>
</dbReference>